<dbReference type="EMBL" id="BK015681">
    <property type="protein sequence ID" value="DAE19657.1"/>
    <property type="molecule type" value="Genomic_DNA"/>
</dbReference>
<sequence>MTALDKKINQLAARHRWNVTPVHDRFIPCYSIVPMDRQERDRIKATLDRCKGLKVKVEQVFSPYAWTCTIYVFDLAEWNAQQERSRLEWSIVNAYSEAYHFNGHDSAGAKLAAQHKAAEIGALDLFRQMYRTA</sequence>
<protein>
    <submittedName>
        <fullName evidence="1">Uncharacterized protein</fullName>
    </submittedName>
</protein>
<evidence type="ECO:0000313" key="1">
    <source>
        <dbReference type="EMBL" id="DAE19657.1"/>
    </source>
</evidence>
<accession>A0A8S5QLH1</accession>
<reference evidence="1" key="1">
    <citation type="journal article" date="2021" name="Proc. Natl. Acad. Sci. U.S.A.">
        <title>A Catalog of Tens of Thousands of Viruses from Human Metagenomes Reveals Hidden Associations with Chronic Diseases.</title>
        <authorList>
            <person name="Tisza M.J."/>
            <person name="Buck C.B."/>
        </authorList>
    </citation>
    <scope>NUCLEOTIDE SEQUENCE</scope>
    <source>
        <strain evidence="1">CtU7I6</strain>
    </source>
</reference>
<proteinExistence type="predicted"/>
<name>A0A8S5QLH1_9CAUD</name>
<organism evidence="1">
    <name type="scientific">Caudovirales sp. ctU7I6</name>
    <dbReference type="NCBI Taxonomy" id="2826776"/>
    <lineage>
        <taxon>Viruses</taxon>
        <taxon>Duplodnaviria</taxon>
        <taxon>Heunggongvirae</taxon>
        <taxon>Uroviricota</taxon>
        <taxon>Caudoviricetes</taxon>
    </lineage>
</organism>